<reference evidence="2 3" key="1">
    <citation type="submission" date="2020-08" db="EMBL/GenBank/DDBJ databases">
        <title>Genomic Encyclopedia of Type Strains, Phase IV (KMG-V): Genome sequencing to study the core and pangenomes of soil and plant-associated prokaryotes.</title>
        <authorList>
            <person name="Whitman W."/>
        </authorList>
    </citation>
    <scope>NUCLEOTIDE SEQUENCE [LARGE SCALE GENOMIC DNA]</scope>
    <source>
        <strain evidence="2 3">SEMIA 402</strain>
    </source>
</reference>
<proteinExistence type="predicted"/>
<dbReference type="Pfam" id="PF09994">
    <property type="entry name" value="T6SS_Tle1-like_cat"/>
    <property type="match status" value="1"/>
</dbReference>
<dbReference type="PANTHER" id="PTHR33840">
    <property type="match status" value="1"/>
</dbReference>
<dbReference type="RefSeq" id="WP_183922423.1">
    <property type="nucleotide sequence ID" value="NZ_JACIGM010000001.1"/>
</dbReference>
<protein>
    <submittedName>
        <fullName evidence="2">Uncharacterized protein (DUF2235 family)</fullName>
    </submittedName>
</protein>
<dbReference type="SUPFAM" id="SSF53474">
    <property type="entry name" value="alpha/beta-Hydrolases"/>
    <property type="match status" value="1"/>
</dbReference>
<dbReference type="PANTHER" id="PTHR33840:SF1">
    <property type="entry name" value="TLE1 PHOSPHOLIPASE DOMAIN-CONTAINING PROTEIN"/>
    <property type="match status" value="1"/>
</dbReference>
<organism evidence="2 3">
    <name type="scientific">Rhizobium mongolense</name>
    <dbReference type="NCBI Taxonomy" id="57676"/>
    <lineage>
        <taxon>Bacteria</taxon>
        <taxon>Pseudomonadati</taxon>
        <taxon>Pseudomonadota</taxon>
        <taxon>Alphaproteobacteria</taxon>
        <taxon>Hyphomicrobiales</taxon>
        <taxon>Rhizobiaceae</taxon>
        <taxon>Rhizobium/Agrobacterium group</taxon>
        <taxon>Rhizobium</taxon>
    </lineage>
</organism>
<accession>A0A7W6RHH0</accession>
<dbReference type="EMBL" id="JACIGM010000001">
    <property type="protein sequence ID" value="MBB4272545.1"/>
    <property type="molecule type" value="Genomic_DNA"/>
</dbReference>
<dbReference type="Proteomes" id="UP000533641">
    <property type="component" value="Unassembled WGS sequence"/>
</dbReference>
<dbReference type="AlphaFoldDB" id="A0A7W6RHH0"/>
<name>A0A7W6RHH0_9HYPH</name>
<feature type="domain" description="T6SS Phospholipase effector Tle1-like catalytic" evidence="1">
    <location>
        <begin position="3"/>
        <end position="297"/>
    </location>
</feature>
<evidence type="ECO:0000313" key="2">
    <source>
        <dbReference type="EMBL" id="MBB4272545.1"/>
    </source>
</evidence>
<evidence type="ECO:0000259" key="1">
    <source>
        <dbReference type="Pfam" id="PF09994"/>
    </source>
</evidence>
<evidence type="ECO:0000313" key="3">
    <source>
        <dbReference type="Proteomes" id="UP000533641"/>
    </source>
</evidence>
<dbReference type="InterPro" id="IPR029058">
    <property type="entry name" value="AB_hydrolase_fold"/>
</dbReference>
<dbReference type="InterPro" id="IPR018712">
    <property type="entry name" value="Tle1-like_cat"/>
</dbReference>
<sequence>MAKNIVILFDGTSNEISADRTNIVRLFGTLKRSDAQIVYYDPGVGTFGAANAWSRLLRKSYEVFGLATGWGLDHNVKEAYRFLVENYDRGPPDAARRHSERDRIYIFGFSRGAYSARVLAGFIHTFGLTSRHHLNLLDYAYRTYKGISAHEEKAGGAAENGGEDPSSGFAAMRLYERMLRNDRPPIKLLGLFDTVTSVIETGKWFPQFKTHPFTRKNPSVEWVRHAVAIDERRTMFQPELWERDQEYWGRPFRPKAPVAKQNFREVWFAGVHGDIGGGYPEAQSGAVKIPLAWMIQETQPAGLLYRTRIVNDIVLGKGGKKYVSLDATAPIHDSMTAGWKILEYIPRRVPENSWRRHGNRNAIYFPLSDRRFIPHDALIHISVKERMNAGPYNPPNLPANPDFVSERLESLSSITRPSA</sequence>
<comment type="caution">
    <text evidence="2">The sequence shown here is derived from an EMBL/GenBank/DDBJ whole genome shotgun (WGS) entry which is preliminary data.</text>
</comment>
<gene>
    <name evidence="2" type="ORF">GGE12_000287</name>
</gene>